<accession>X0WMY1</accession>
<dbReference type="Pfam" id="PF02706">
    <property type="entry name" value="Wzz"/>
    <property type="match status" value="1"/>
</dbReference>
<protein>
    <recommendedName>
        <fullName evidence="8">Polysaccharide chain length determinant N-terminal domain-containing protein</fullName>
    </recommendedName>
</protein>
<evidence type="ECO:0000256" key="2">
    <source>
        <dbReference type="ARBA" id="ARBA00022475"/>
    </source>
</evidence>
<feature type="transmembrane region" description="Helical" evidence="7">
    <location>
        <begin position="22"/>
        <end position="42"/>
    </location>
</feature>
<organism evidence="9">
    <name type="scientific">marine sediment metagenome</name>
    <dbReference type="NCBI Taxonomy" id="412755"/>
    <lineage>
        <taxon>unclassified sequences</taxon>
        <taxon>metagenomes</taxon>
        <taxon>ecological metagenomes</taxon>
    </lineage>
</organism>
<evidence type="ECO:0000256" key="4">
    <source>
        <dbReference type="ARBA" id="ARBA00022989"/>
    </source>
</evidence>
<sequence>MSQPIQPTVHPREILTALKRHYRLWIIPAVATTLATAVYALLRPATWEASQAMVVRDEAVGNLNRVGRFDNVDAMKTAQETVLEVARNRQVVRAALAEIGPPAECRSPDTWPSAGDVLVAQRAITVTAPKGAEFGQTEVIYLKVKRPSSERAIALARAACRALEARLQELRDSKARSMIAELTKTLSLAQAELDAATGKLEEMEKETGSD</sequence>
<comment type="subcellular location">
    <subcellularLocation>
        <location evidence="1">Cell membrane</location>
        <topology evidence="1">Multi-pass membrane protein</topology>
    </subcellularLocation>
</comment>
<feature type="domain" description="Polysaccharide chain length determinant N-terminal" evidence="8">
    <location>
        <begin position="12"/>
        <end position="98"/>
    </location>
</feature>
<evidence type="ECO:0000313" key="9">
    <source>
        <dbReference type="EMBL" id="GAG24587.1"/>
    </source>
</evidence>
<name>X0WMY1_9ZZZZ</name>
<gene>
    <name evidence="9" type="ORF">S01H1_47826</name>
</gene>
<reference evidence="9" key="1">
    <citation type="journal article" date="2014" name="Front. Microbiol.">
        <title>High frequency of phylogenetically diverse reductive dehalogenase-homologous genes in deep subseafloor sedimentary metagenomes.</title>
        <authorList>
            <person name="Kawai M."/>
            <person name="Futagami T."/>
            <person name="Toyoda A."/>
            <person name="Takaki Y."/>
            <person name="Nishi S."/>
            <person name="Hori S."/>
            <person name="Arai W."/>
            <person name="Tsubouchi T."/>
            <person name="Morono Y."/>
            <person name="Uchiyama I."/>
            <person name="Ito T."/>
            <person name="Fujiyama A."/>
            <person name="Inagaki F."/>
            <person name="Takami H."/>
        </authorList>
    </citation>
    <scope>NUCLEOTIDE SEQUENCE</scope>
    <source>
        <strain evidence="9">Expedition CK06-06</strain>
    </source>
</reference>
<dbReference type="GO" id="GO:0005886">
    <property type="term" value="C:plasma membrane"/>
    <property type="evidence" value="ECO:0007669"/>
    <property type="project" value="UniProtKB-SubCell"/>
</dbReference>
<dbReference type="AlphaFoldDB" id="X0WMY1"/>
<keyword evidence="6" id="KW-0175">Coiled coil</keyword>
<keyword evidence="2" id="KW-1003">Cell membrane</keyword>
<evidence type="ECO:0000256" key="7">
    <source>
        <dbReference type="SAM" id="Phobius"/>
    </source>
</evidence>
<feature type="coiled-coil region" evidence="6">
    <location>
        <begin position="153"/>
        <end position="206"/>
    </location>
</feature>
<proteinExistence type="predicted"/>
<evidence type="ECO:0000256" key="3">
    <source>
        <dbReference type="ARBA" id="ARBA00022692"/>
    </source>
</evidence>
<dbReference type="PANTHER" id="PTHR32309:SF31">
    <property type="entry name" value="CAPSULAR EXOPOLYSACCHARIDE FAMILY"/>
    <property type="match status" value="1"/>
</dbReference>
<dbReference type="EMBL" id="BARS01030676">
    <property type="protein sequence ID" value="GAG24587.1"/>
    <property type="molecule type" value="Genomic_DNA"/>
</dbReference>
<comment type="caution">
    <text evidence="9">The sequence shown here is derived from an EMBL/GenBank/DDBJ whole genome shotgun (WGS) entry which is preliminary data.</text>
</comment>
<dbReference type="PANTHER" id="PTHR32309">
    <property type="entry name" value="TYROSINE-PROTEIN KINASE"/>
    <property type="match status" value="1"/>
</dbReference>
<keyword evidence="4 7" id="KW-1133">Transmembrane helix</keyword>
<evidence type="ECO:0000259" key="8">
    <source>
        <dbReference type="Pfam" id="PF02706"/>
    </source>
</evidence>
<keyword evidence="3 7" id="KW-0812">Transmembrane</keyword>
<keyword evidence="5 7" id="KW-0472">Membrane</keyword>
<dbReference type="InterPro" id="IPR003856">
    <property type="entry name" value="LPS_length_determ_N"/>
</dbReference>
<evidence type="ECO:0000256" key="6">
    <source>
        <dbReference type="SAM" id="Coils"/>
    </source>
</evidence>
<dbReference type="InterPro" id="IPR050445">
    <property type="entry name" value="Bact_polysacc_biosynth/exp"/>
</dbReference>
<evidence type="ECO:0000256" key="1">
    <source>
        <dbReference type="ARBA" id="ARBA00004651"/>
    </source>
</evidence>
<feature type="non-terminal residue" evidence="9">
    <location>
        <position position="210"/>
    </location>
</feature>
<evidence type="ECO:0000256" key="5">
    <source>
        <dbReference type="ARBA" id="ARBA00023136"/>
    </source>
</evidence>